<reference evidence="3" key="1">
    <citation type="submission" date="2013-09" db="EMBL/GenBank/DDBJ databases">
        <title>Corchorus olitorius genome sequencing.</title>
        <authorList>
            <person name="Alam M."/>
            <person name="Haque M.S."/>
            <person name="Islam M.S."/>
            <person name="Emdad E.M."/>
            <person name="Islam M.M."/>
            <person name="Ahmed B."/>
            <person name="Halim A."/>
            <person name="Hossen Q.M.M."/>
            <person name="Hossain M.Z."/>
            <person name="Ahmed R."/>
            <person name="Khan M.M."/>
            <person name="Islam R."/>
            <person name="Rashid M.M."/>
            <person name="Khan S.A."/>
            <person name="Rahman M.S."/>
            <person name="Alam M."/>
            <person name="Yahiya A.S."/>
            <person name="Khan M.S."/>
            <person name="Azam M.S."/>
            <person name="Haque T."/>
            <person name="Lashkar M.Z.H."/>
            <person name="Akhand A.I."/>
            <person name="Morshed G."/>
            <person name="Roy S."/>
            <person name="Uddin K.S."/>
            <person name="Rabeya T."/>
            <person name="Hossain A.S."/>
            <person name="Chowdhury A."/>
            <person name="Snigdha A.R."/>
            <person name="Mortoza M.S."/>
            <person name="Matin S.A."/>
            <person name="Hoque S.M.E."/>
            <person name="Islam M.K."/>
            <person name="Roy D.K."/>
            <person name="Haider R."/>
            <person name="Moosa M.M."/>
            <person name="Elias S.M."/>
            <person name="Hasan A.M."/>
            <person name="Jahan S."/>
            <person name="Shafiuddin M."/>
            <person name="Mahmood N."/>
            <person name="Shommy N.S."/>
        </authorList>
    </citation>
    <scope>NUCLEOTIDE SEQUENCE [LARGE SCALE GENOMIC DNA]</scope>
    <source>
        <strain evidence="3">cv. O-4</strain>
    </source>
</reference>
<comment type="caution">
    <text evidence="2">The sequence shown here is derived from an EMBL/GenBank/DDBJ whole genome shotgun (WGS) entry which is preliminary data.</text>
</comment>
<dbReference type="Proteomes" id="UP000187203">
    <property type="component" value="Unassembled WGS sequence"/>
</dbReference>
<keyword evidence="3" id="KW-1185">Reference proteome</keyword>
<dbReference type="EMBL" id="AWUE01010783">
    <property type="protein sequence ID" value="OMP11313.1"/>
    <property type="molecule type" value="Genomic_DNA"/>
</dbReference>
<dbReference type="AlphaFoldDB" id="A0A1R3KW43"/>
<gene>
    <name evidence="2" type="ORF">COLO4_03892</name>
</gene>
<name>A0A1R3KW43_9ROSI</name>
<sequence length="33" mass="3548">MTVNVFKPGLEASPILRPPHPLPLRIGQNSGNP</sequence>
<protein>
    <submittedName>
        <fullName evidence="2">Uncharacterized protein</fullName>
    </submittedName>
</protein>
<evidence type="ECO:0000313" key="2">
    <source>
        <dbReference type="EMBL" id="OMP11313.1"/>
    </source>
</evidence>
<evidence type="ECO:0000256" key="1">
    <source>
        <dbReference type="SAM" id="MobiDB-lite"/>
    </source>
</evidence>
<feature type="region of interest" description="Disordered" evidence="1">
    <location>
        <begin position="1"/>
        <end position="33"/>
    </location>
</feature>
<proteinExistence type="predicted"/>
<accession>A0A1R3KW43</accession>
<organism evidence="2 3">
    <name type="scientific">Corchorus olitorius</name>
    <dbReference type="NCBI Taxonomy" id="93759"/>
    <lineage>
        <taxon>Eukaryota</taxon>
        <taxon>Viridiplantae</taxon>
        <taxon>Streptophyta</taxon>
        <taxon>Embryophyta</taxon>
        <taxon>Tracheophyta</taxon>
        <taxon>Spermatophyta</taxon>
        <taxon>Magnoliopsida</taxon>
        <taxon>eudicotyledons</taxon>
        <taxon>Gunneridae</taxon>
        <taxon>Pentapetalae</taxon>
        <taxon>rosids</taxon>
        <taxon>malvids</taxon>
        <taxon>Malvales</taxon>
        <taxon>Malvaceae</taxon>
        <taxon>Grewioideae</taxon>
        <taxon>Apeibeae</taxon>
        <taxon>Corchorus</taxon>
    </lineage>
</organism>
<evidence type="ECO:0000313" key="3">
    <source>
        <dbReference type="Proteomes" id="UP000187203"/>
    </source>
</evidence>